<feature type="compositionally biased region" description="Basic and acidic residues" evidence="1">
    <location>
        <begin position="319"/>
        <end position="336"/>
    </location>
</feature>
<feature type="region of interest" description="Disordered" evidence="1">
    <location>
        <begin position="499"/>
        <end position="843"/>
    </location>
</feature>
<feature type="compositionally biased region" description="Basic and acidic residues" evidence="1">
    <location>
        <begin position="669"/>
        <end position="694"/>
    </location>
</feature>
<reference evidence="2" key="1">
    <citation type="submission" date="2020-02" db="EMBL/GenBank/DDBJ databases">
        <authorList>
            <person name="Meier V. D."/>
        </authorList>
    </citation>
    <scope>NUCLEOTIDE SEQUENCE</scope>
    <source>
        <strain evidence="2">AVDCRST_MAG11</strain>
    </source>
</reference>
<organism evidence="2">
    <name type="scientific">uncultured Gemmatimonadaceae bacterium</name>
    <dbReference type="NCBI Taxonomy" id="246130"/>
    <lineage>
        <taxon>Bacteria</taxon>
        <taxon>Pseudomonadati</taxon>
        <taxon>Gemmatimonadota</taxon>
        <taxon>Gemmatimonadia</taxon>
        <taxon>Gemmatimonadales</taxon>
        <taxon>Gemmatimonadaceae</taxon>
        <taxon>environmental samples</taxon>
    </lineage>
</organism>
<feature type="region of interest" description="Disordered" evidence="1">
    <location>
        <begin position="1"/>
        <end position="267"/>
    </location>
</feature>
<accession>A0A6J4K550</accession>
<feature type="compositionally biased region" description="Basic and acidic residues" evidence="1">
    <location>
        <begin position="253"/>
        <end position="267"/>
    </location>
</feature>
<feature type="compositionally biased region" description="Low complexity" evidence="1">
    <location>
        <begin position="421"/>
        <end position="430"/>
    </location>
</feature>
<feature type="compositionally biased region" description="Basic residues" evidence="1">
    <location>
        <begin position="346"/>
        <end position="361"/>
    </location>
</feature>
<feature type="compositionally biased region" description="Basic residues" evidence="1">
    <location>
        <begin position="766"/>
        <end position="785"/>
    </location>
</feature>
<feature type="compositionally biased region" description="Basic residues" evidence="1">
    <location>
        <begin position="395"/>
        <end position="420"/>
    </location>
</feature>
<protein>
    <submittedName>
        <fullName evidence="2">Uncharacterized protein</fullName>
    </submittedName>
</protein>
<feature type="compositionally biased region" description="Basic residues" evidence="1">
    <location>
        <begin position="432"/>
        <end position="450"/>
    </location>
</feature>
<feature type="compositionally biased region" description="Basic residues" evidence="1">
    <location>
        <begin position="552"/>
        <end position="564"/>
    </location>
</feature>
<feature type="compositionally biased region" description="Basic residues" evidence="1">
    <location>
        <begin position="232"/>
        <end position="246"/>
    </location>
</feature>
<evidence type="ECO:0000256" key="1">
    <source>
        <dbReference type="SAM" id="MobiDB-lite"/>
    </source>
</evidence>
<feature type="compositionally biased region" description="Basic and acidic residues" evidence="1">
    <location>
        <begin position="451"/>
        <end position="467"/>
    </location>
</feature>
<feature type="compositionally biased region" description="Basic and acidic residues" evidence="1">
    <location>
        <begin position="710"/>
        <end position="719"/>
    </location>
</feature>
<feature type="compositionally biased region" description="Basic residues" evidence="1">
    <location>
        <begin position="726"/>
        <end position="738"/>
    </location>
</feature>
<feature type="non-terminal residue" evidence="2">
    <location>
        <position position="1"/>
    </location>
</feature>
<feature type="region of interest" description="Disordered" evidence="1">
    <location>
        <begin position="311"/>
        <end position="473"/>
    </location>
</feature>
<feature type="compositionally biased region" description="Basic and acidic residues" evidence="1">
    <location>
        <begin position="129"/>
        <end position="146"/>
    </location>
</feature>
<feature type="non-terminal residue" evidence="2">
    <location>
        <position position="843"/>
    </location>
</feature>
<dbReference type="AlphaFoldDB" id="A0A6J4K550"/>
<feature type="compositionally biased region" description="Basic and acidic residues" evidence="1">
    <location>
        <begin position="739"/>
        <end position="759"/>
    </location>
</feature>
<feature type="compositionally biased region" description="Basic residues" evidence="1">
    <location>
        <begin position="577"/>
        <end position="601"/>
    </location>
</feature>
<proteinExistence type="predicted"/>
<dbReference type="EMBL" id="CADCTU010000108">
    <property type="protein sequence ID" value="CAA9296169.1"/>
    <property type="molecule type" value="Genomic_DNA"/>
</dbReference>
<feature type="compositionally biased region" description="Basic residues" evidence="1">
    <location>
        <begin position="109"/>
        <end position="128"/>
    </location>
</feature>
<feature type="compositionally biased region" description="Basic residues" evidence="1">
    <location>
        <begin position="625"/>
        <end position="636"/>
    </location>
</feature>
<feature type="compositionally biased region" description="Basic and acidic residues" evidence="1">
    <location>
        <begin position="610"/>
        <end position="624"/>
    </location>
</feature>
<gene>
    <name evidence="2" type="ORF">AVDCRST_MAG11-479</name>
</gene>
<evidence type="ECO:0000313" key="2">
    <source>
        <dbReference type="EMBL" id="CAA9296169.1"/>
    </source>
</evidence>
<name>A0A6J4K550_9BACT</name>
<feature type="compositionally biased region" description="Basic and acidic residues" evidence="1">
    <location>
        <begin position="24"/>
        <end position="49"/>
    </location>
</feature>
<feature type="compositionally biased region" description="Low complexity" evidence="1">
    <location>
        <begin position="828"/>
        <end position="843"/>
    </location>
</feature>
<sequence length="843" mass="92978">GRRHPAVCIPARRAASRLARGPGARHEAGLPHAREVPGADARGRSRDGVLHLGRRRRLRDGPGDRAPDAAASGWEPDREDPELGPPRESAGVARASRLRDLARGAALGHRPRRVQRRVPQPRRQRRRGAPGERRGDHGVRVPDRAHAPAPGPRPRRVRRAPRRAARPAARPRRLARALRRRPQGGRPERAARRRVRAGRGGDARELQVPGGARDVGAPQDHGGRPPAAQRRERQRLRPPRARRRHGGGAGRGAGDRRASGEGPSRDARAPAALRAIVRGLLRRAGVQLRAAAVVQRLRPAARGAPLLERRAPAVRASRHAGDRDRRAERARREPAAHRGAALRRGAGARRRRGRRGARRRGDHAPAVGARFLRDAGGGGSVLGRSDAVVADDRVRHRAHPRRGRGRRDHPRTQGHARHRGAAQAGHVGQRLALRRHLDRRHHRPGRRDRRRPGGDLHRAERAPTDRGLRRRLRERAVRRAEARDALAARRCRHHGALCRGRRRAASAPPGGARGLRRHLHQPPAETRASGVGDRARRPVRRRRGHGEQAGGHRPRRPVLLRRARCAGARGPGVQGGRRGRRRARRDRRSGVRRPGARRPQRPRPAAAPDAEGRGARRGGEPLVRDRRRREGSRHERRVGARAGGRGLLPRTTGPRPAPDDRARARRRPTRADHTHPHAVDGGRSHPAPRRDPAARHGRRFAPLDPPSLAADHRRGDRNRAAAVARGHLRGALLRRHASHPGDRRARGPGREPSRGDRGDLPAPAHPGRRRRGPRNATRRRTRAGARRSAGFRARRRPARRLGAAGRAARRLRGGDVRRLHARVHRADPAGAARTADGGTARGV</sequence>
<feature type="compositionally biased region" description="Basic residues" evidence="1">
    <location>
        <begin position="153"/>
        <end position="183"/>
    </location>
</feature>